<proteinExistence type="predicted"/>
<evidence type="ECO:0000313" key="2">
    <source>
        <dbReference type="EMBL" id="MDU0114346.1"/>
    </source>
</evidence>
<keyword evidence="3" id="KW-1185">Reference proteome</keyword>
<dbReference type="CDD" id="cd00077">
    <property type="entry name" value="HDc"/>
    <property type="match status" value="1"/>
</dbReference>
<accession>A0ABU3R3U2</accession>
<dbReference type="InterPro" id="IPR037522">
    <property type="entry name" value="HD_GYP_dom"/>
</dbReference>
<sequence length="216" mass="24553">MIQPRTEVYTEEDVLISKESLDIFLAMYEILSQTLMYRDPYTHEHQKNVAFVAQKIGIKLNLTPYQMTCLRLGASIHDIGKIKIPMELLYKPGTIEPEEFELIKKHAAYGGDLFEGYTLPWPIYEVVSQHHERIDGSGYPKGLKGNEISLEAKIVAIADTYESMSNNRPYRKSIGTKIAIKTIKEGKGTKFDPVAVNAFIKCVEEDESFEGLFTIK</sequence>
<dbReference type="PANTHER" id="PTHR43155:SF2">
    <property type="entry name" value="CYCLIC DI-GMP PHOSPHODIESTERASE PA4108"/>
    <property type="match status" value="1"/>
</dbReference>
<reference evidence="2 3" key="1">
    <citation type="submission" date="2023-10" db="EMBL/GenBank/DDBJ databases">
        <title>Psychrosphaera aquimaarina strain SW33 isolated from seawater.</title>
        <authorList>
            <person name="Bayburt H."/>
            <person name="Kim J.M."/>
            <person name="Choi B.J."/>
            <person name="Jeon C.O."/>
        </authorList>
    </citation>
    <scope>NUCLEOTIDE SEQUENCE [LARGE SCALE GENOMIC DNA]</scope>
    <source>
        <strain evidence="2 3">KCTC 52743</strain>
    </source>
</reference>
<dbReference type="SMART" id="SM00471">
    <property type="entry name" value="HDc"/>
    <property type="match status" value="1"/>
</dbReference>
<feature type="domain" description="HD-GYP" evidence="1">
    <location>
        <begin position="20"/>
        <end position="215"/>
    </location>
</feature>
<dbReference type="Pfam" id="PF13487">
    <property type="entry name" value="HD_5"/>
    <property type="match status" value="1"/>
</dbReference>
<dbReference type="EC" id="3.1.4.-" evidence="2"/>
<dbReference type="RefSeq" id="WP_315947967.1">
    <property type="nucleotide sequence ID" value="NZ_JAWCUA010000010.1"/>
</dbReference>
<dbReference type="Gene3D" id="1.10.3210.10">
    <property type="entry name" value="Hypothetical protein af1432"/>
    <property type="match status" value="1"/>
</dbReference>
<dbReference type="Proteomes" id="UP001257914">
    <property type="component" value="Unassembled WGS sequence"/>
</dbReference>
<gene>
    <name evidence="2" type="ORF">RT723_15370</name>
</gene>
<name>A0ABU3R3U2_9GAMM</name>
<dbReference type="PANTHER" id="PTHR43155">
    <property type="entry name" value="CYCLIC DI-GMP PHOSPHODIESTERASE PA4108-RELATED"/>
    <property type="match status" value="1"/>
</dbReference>
<comment type="caution">
    <text evidence="2">The sequence shown here is derived from an EMBL/GenBank/DDBJ whole genome shotgun (WGS) entry which is preliminary data.</text>
</comment>
<keyword evidence="2" id="KW-0378">Hydrolase</keyword>
<evidence type="ECO:0000313" key="3">
    <source>
        <dbReference type="Proteomes" id="UP001257914"/>
    </source>
</evidence>
<dbReference type="PROSITE" id="PS51832">
    <property type="entry name" value="HD_GYP"/>
    <property type="match status" value="1"/>
</dbReference>
<dbReference type="SUPFAM" id="SSF109604">
    <property type="entry name" value="HD-domain/PDEase-like"/>
    <property type="match status" value="1"/>
</dbReference>
<evidence type="ECO:0000259" key="1">
    <source>
        <dbReference type="PROSITE" id="PS51832"/>
    </source>
</evidence>
<dbReference type="EMBL" id="JAWCUA010000010">
    <property type="protein sequence ID" value="MDU0114346.1"/>
    <property type="molecule type" value="Genomic_DNA"/>
</dbReference>
<organism evidence="2 3">
    <name type="scientific">Psychrosphaera aquimarina</name>
    <dbReference type="NCBI Taxonomy" id="2044854"/>
    <lineage>
        <taxon>Bacteria</taxon>
        <taxon>Pseudomonadati</taxon>
        <taxon>Pseudomonadota</taxon>
        <taxon>Gammaproteobacteria</taxon>
        <taxon>Alteromonadales</taxon>
        <taxon>Pseudoalteromonadaceae</taxon>
        <taxon>Psychrosphaera</taxon>
    </lineage>
</organism>
<dbReference type="InterPro" id="IPR003607">
    <property type="entry name" value="HD/PDEase_dom"/>
</dbReference>
<dbReference type="GO" id="GO:0016787">
    <property type="term" value="F:hydrolase activity"/>
    <property type="evidence" value="ECO:0007669"/>
    <property type="project" value="UniProtKB-KW"/>
</dbReference>
<protein>
    <submittedName>
        <fullName evidence="2">HD-GYP domain-containing protein</fullName>
        <ecNumber evidence="2">3.1.4.-</ecNumber>
    </submittedName>
</protein>